<evidence type="ECO:0000313" key="10">
    <source>
        <dbReference type="Proteomes" id="UP000050864"/>
    </source>
</evidence>
<dbReference type="FunFam" id="3.30.1340.30:FF:000001">
    <property type="entry name" value="Molecular chaperone OsmY"/>
    <property type="match status" value="1"/>
</dbReference>
<dbReference type="Proteomes" id="UP000050864">
    <property type="component" value="Unassembled WGS sequence"/>
</dbReference>
<dbReference type="PATRIC" id="fig|405444.3.peg.2108"/>
<proteinExistence type="predicted"/>
<feature type="compositionally biased region" description="Polar residues" evidence="6">
    <location>
        <begin position="42"/>
        <end position="52"/>
    </location>
</feature>
<dbReference type="RefSeq" id="WP_057635550.1">
    <property type="nucleotide sequence ID" value="NZ_LDJI01000028.1"/>
</dbReference>
<evidence type="ECO:0000256" key="4">
    <source>
        <dbReference type="ARBA" id="ARBA00022764"/>
    </source>
</evidence>
<feature type="chain" id="PRO_5006393315" description="Osmotically-inducible protein Y" evidence="7">
    <location>
        <begin position="26"/>
        <end position="124"/>
    </location>
</feature>
<feature type="compositionally biased region" description="Basic and acidic residues" evidence="6">
    <location>
        <begin position="31"/>
        <end position="41"/>
    </location>
</feature>
<feature type="region of interest" description="Disordered" evidence="6">
    <location>
        <begin position="27"/>
        <end position="52"/>
    </location>
</feature>
<evidence type="ECO:0000256" key="3">
    <source>
        <dbReference type="ARBA" id="ARBA00022737"/>
    </source>
</evidence>
<dbReference type="OrthoDB" id="8910395at2"/>
<dbReference type="EMBL" id="LDJI01000028">
    <property type="protein sequence ID" value="KRG62815.1"/>
    <property type="molecule type" value="Genomic_DNA"/>
</dbReference>
<dbReference type="InterPro" id="IPR051686">
    <property type="entry name" value="Lipoprotein_DolP"/>
</dbReference>
<dbReference type="PANTHER" id="PTHR34606">
    <property type="entry name" value="BON DOMAIN-CONTAINING PROTEIN"/>
    <property type="match status" value="1"/>
</dbReference>
<protein>
    <recommendedName>
        <fullName evidence="5">Osmotically-inducible protein Y</fullName>
    </recommendedName>
</protein>
<dbReference type="AlphaFoldDB" id="A0A0R0BYP7"/>
<evidence type="ECO:0000313" key="9">
    <source>
        <dbReference type="EMBL" id="KRG62815.1"/>
    </source>
</evidence>
<keyword evidence="10" id="KW-1185">Reference proteome</keyword>
<evidence type="ECO:0000256" key="1">
    <source>
        <dbReference type="ARBA" id="ARBA00004418"/>
    </source>
</evidence>
<dbReference type="Gene3D" id="3.30.1340.30">
    <property type="match status" value="1"/>
</dbReference>
<dbReference type="GO" id="GO:0042597">
    <property type="term" value="C:periplasmic space"/>
    <property type="evidence" value="ECO:0007669"/>
    <property type="project" value="UniProtKB-SubCell"/>
</dbReference>
<feature type="signal peptide" evidence="7">
    <location>
        <begin position="1"/>
        <end position="25"/>
    </location>
</feature>
<dbReference type="SMART" id="SM00749">
    <property type="entry name" value="BON"/>
    <property type="match status" value="1"/>
</dbReference>
<dbReference type="STRING" id="405444.ABB26_15005"/>
<evidence type="ECO:0000256" key="5">
    <source>
        <dbReference type="ARBA" id="ARBA00070588"/>
    </source>
</evidence>
<keyword evidence="2 7" id="KW-0732">Signal</keyword>
<evidence type="ECO:0000256" key="2">
    <source>
        <dbReference type="ARBA" id="ARBA00022729"/>
    </source>
</evidence>
<evidence type="ECO:0000256" key="7">
    <source>
        <dbReference type="SAM" id="SignalP"/>
    </source>
</evidence>
<reference evidence="9 10" key="1">
    <citation type="submission" date="2015-05" db="EMBL/GenBank/DDBJ databases">
        <title>Genome sequencing and analysis of members of genus Stenotrophomonas.</title>
        <authorList>
            <person name="Patil P.P."/>
            <person name="Midha S."/>
            <person name="Patil P.B."/>
        </authorList>
    </citation>
    <scope>NUCLEOTIDE SEQUENCE [LARGE SCALE GENOMIC DNA]</scope>
    <source>
        <strain evidence="9 10">DSM 18929</strain>
    </source>
</reference>
<dbReference type="PANTHER" id="PTHR34606:SF15">
    <property type="entry name" value="BON DOMAIN-CONTAINING PROTEIN"/>
    <property type="match status" value="1"/>
</dbReference>
<gene>
    <name evidence="9" type="ORF">ABB26_15005</name>
</gene>
<dbReference type="Pfam" id="PF04972">
    <property type="entry name" value="BON"/>
    <property type="match status" value="1"/>
</dbReference>
<keyword evidence="4" id="KW-0574">Periplasm</keyword>
<dbReference type="PROSITE" id="PS50914">
    <property type="entry name" value="BON"/>
    <property type="match status" value="1"/>
</dbReference>
<keyword evidence="3" id="KW-0677">Repeat</keyword>
<dbReference type="InterPro" id="IPR007055">
    <property type="entry name" value="BON_dom"/>
</dbReference>
<evidence type="ECO:0000259" key="8">
    <source>
        <dbReference type="PROSITE" id="PS50914"/>
    </source>
</evidence>
<name>A0A0R0BYP7_9GAMM</name>
<dbReference type="InterPro" id="IPR014004">
    <property type="entry name" value="Transpt-assoc_nodulatn_dom_bac"/>
</dbReference>
<feature type="domain" description="BON" evidence="8">
    <location>
        <begin position="50"/>
        <end position="119"/>
    </location>
</feature>
<evidence type="ECO:0000256" key="6">
    <source>
        <dbReference type="SAM" id="MobiDB-lite"/>
    </source>
</evidence>
<accession>A0A0R0BYP7</accession>
<comment type="subcellular location">
    <subcellularLocation>
        <location evidence="1">Periplasm</location>
    </subcellularLocation>
</comment>
<organism evidence="9 10">
    <name type="scientific">Stenotrophomonas humi</name>
    <dbReference type="NCBI Taxonomy" id="405444"/>
    <lineage>
        <taxon>Bacteria</taxon>
        <taxon>Pseudomonadati</taxon>
        <taxon>Pseudomonadota</taxon>
        <taxon>Gammaproteobacteria</taxon>
        <taxon>Lysobacterales</taxon>
        <taxon>Lysobacteraceae</taxon>
        <taxon>Stenotrophomonas</taxon>
    </lineage>
</organism>
<sequence length="124" mass="12787">MKHLNVRNLLFAAALLPACAPVAVAATSDPRAQESGHDKVASTHSEQPGSDTWITTKVKADLLATKDVPGMELKVETVNGVVSLSGNVGTQAEADRAVAVARKIEGVSRVDSSGIVVGHAAHGR</sequence>
<comment type="caution">
    <text evidence="9">The sequence shown here is derived from an EMBL/GenBank/DDBJ whole genome shotgun (WGS) entry which is preliminary data.</text>
</comment>